<dbReference type="Pfam" id="PF03439">
    <property type="entry name" value="Spt5-NGN"/>
    <property type="match status" value="1"/>
</dbReference>
<keyword evidence="10" id="KW-0010">Activator</keyword>
<keyword evidence="11" id="KW-0539">Nucleus</keyword>
<name>A0A9N9A7H6_9GLOM</name>
<feature type="repeat" description="WD" evidence="15">
    <location>
        <begin position="1185"/>
        <end position="1215"/>
    </location>
</feature>
<dbReference type="PROSITE" id="PS50082">
    <property type="entry name" value="WD_REPEATS_2"/>
    <property type="match status" value="4"/>
</dbReference>
<comment type="similarity">
    <text evidence="13">Belongs to the WD repeat STRAP family.</text>
</comment>
<dbReference type="GO" id="GO:0003735">
    <property type="term" value="F:structural constituent of ribosome"/>
    <property type="evidence" value="ECO:0007669"/>
    <property type="project" value="InterPro"/>
</dbReference>
<dbReference type="GO" id="GO:0001732">
    <property type="term" value="P:formation of cytoplasmic translation initiation complex"/>
    <property type="evidence" value="ECO:0007669"/>
    <property type="project" value="UniProtKB-UniRule"/>
</dbReference>
<gene>
    <name evidence="14" type="primary">TIF34</name>
    <name evidence="19" type="ORF">DERYTH_LOCUS3856</name>
</gene>
<comment type="similarity">
    <text evidence="2">Belongs to the SPT5 family.</text>
</comment>
<dbReference type="InterPro" id="IPR027525">
    <property type="entry name" value="eIF3i"/>
</dbReference>
<dbReference type="GO" id="GO:0005840">
    <property type="term" value="C:ribosome"/>
    <property type="evidence" value="ECO:0007669"/>
    <property type="project" value="InterPro"/>
</dbReference>
<dbReference type="CDD" id="cd06083">
    <property type="entry name" value="KOW_Spt5_3"/>
    <property type="match status" value="1"/>
</dbReference>
<keyword evidence="9" id="KW-0805">Transcription regulation</keyword>
<comment type="similarity">
    <text evidence="14">Belongs to the eIF-3 subunit I family.</text>
</comment>
<keyword evidence="20" id="KW-1185">Reference proteome</keyword>
<dbReference type="CDD" id="cd09888">
    <property type="entry name" value="NGN_Euk"/>
    <property type="match status" value="1"/>
</dbReference>
<evidence type="ECO:0000256" key="12">
    <source>
        <dbReference type="ARBA" id="ARBA00024691"/>
    </source>
</evidence>
<evidence type="ECO:0000256" key="3">
    <source>
        <dbReference type="ARBA" id="ARBA00022490"/>
    </source>
</evidence>
<dbReference type="GO" id="GO:0071541">
    <property type="term" value="C:eukaryotic translation initiation factor 3 complex, eIF3m"/>
    <property type="evidence" value="ECO:0007669"/>
    <property type="project" value="TreeGrafter"/>
</dbReference>
<dbReference type="PROSITE" id="PS01108">
    <property type="entry name" value="RIBOSOMAL_L24"/>
    <property type="match status" value="1"/>
</dbReference>
<dbReference type="AlphaFoldDB" id="A0A9N9A7H6"/>
<evidence type="ECO:0000256" key="4">
    <source>
        <dbReference type="ARBA" id="ARBA00022491"/>
    </source>
</evidence>
<dbReference type="PANTHER" id="PTHR19877">
    <property type="entry name" value="EUKARYOTIC TRANSLATION INITIATION FACTOR 3 SUBUNIT I"/>
    <property type="match status" value="1"/>
</dbReference>
<dbReference type="InterPro" id="IPR041977">
    <property type="entry name" value="KOW_Spt5_4"/>
</dbReference>
<dbReference type="InterPro" id="IPR019775">
    <property type="entry name" value="WD40_repeat_CS"/>
</dbReference>
<evidence type="ECO:0000256" key="11">
    <source>
        <dbReference type="ARBA" id="ARBA00023242"/>
    </source>
</evidence>
<evidence type="ECO:0000256" key="6">
    <source>
        <dbReference type="ARBA" id="ARBA00022574"/>
    </source>
</evidence>
<evidence type="ECO:0000256" key="5">
    <source>
        <dbReference type="ARBA" id="ARBA00022540"/>
    </source>
</evidence>
<feature type="domain" description="KOW" evidence="17">
    <location>
        <begin position="850"/>
        <end position="877"/>
    </location>
</feature>
<feature type="domain" description="KOW" evidence="17">
    <location>
        <begin position="448"/>
        <end position="473"/>
    </location>
</feature>
<dbReference type="Pfam" id="PF23037">
    <property type="entry name" value="KOWx_SPT5"/>
    <property type="match status" value="1"/>
</dbReference>
<feature type="domain" description="KOW" evidence="17">
    <location>
        <begin position="270"/>
        <end position="297"/>
    </location>
</feature>
<dbReference type="GO" id="GO:0016282">
    <property type="term" value="C:eukaryotic 43S preinitiation complex"/>
    <property type="evidence" value="ECO:0007669"/>
    <property type="project" value="UniProtKB-UniRule"/>
</dbReference>
<feature type="region of interest" description="Disordered" evidence="16">
    <location>
        <begin position="553"/>
        <end position="648"/>
    </location>
</feature>
<evidence type="ECO:0000313" key="20">
    <source>
        <dbReference type="Proteomes" id="UP000789405"/>
    </source>
</evidence>
<dbReference type="InterPro" id="IPR014722">
    <property type="entry name" value="Rib_uL2_dom2"/>
</dbReference>
<dbReference type="FunFam" id="2.130.10.10:FF:000127">
    <property type="entry name" value="Eukaryotic translation initiation factor 3 subunit I"/>
    <property type="match status" value="1"/>
</dbReference>
<dbReference type="Gene3D" id="3.30.70.940">
    <property type="entry name" value="NusG, N-terminal domain"/>
    <property type="match status" value="1"/>
</dbReference>
<dbReference type="GO" id="GO:0006354">
    <property type="term" value="P:DNA-templated transcription elongation"/>
    <property type="evidence" value="ECO:0007669"/>
    <property type="project" value="InterPro"/>
</dbReference>
<evidence type="ECO:0000256" key="16">
    <source>
        <dbReference type="SAM" id="MobiDB-lite"/>
    </source>
</evidence>
<comment type="subcellular location">
    <subcellularLocation>
        <location evidence="14">Cytoplasm</location>
    </subcellularLocation>
    <subcellularLocation>
        <location evidence="1">Nucleus</location>
    </subcellularLocation>
</comment>
<dbReference type="Pfam" id="PF12815">
    <property type="entry name" value="CTD"/>
    <property type="match status" value="1"/>
</dbReference>
<dbReference type="SUPFAM" id="SSF50104">
    <property type="entry name" value="Translation proteins SH3-like domain"/>
    <property type="match status" value="1"/>
</dbReference>
<evidence type="ECO:0000256" key="9">
    <source>
        <dbReference type="ARBA" id="ARBA00023015"/>
    </source>
</evidence>
<evidence type="ECO:0000256" key="2">
    <source>
        <dbReference type="ARBA" id="ARBA00006956"/>
    </source>
</evidence>
<dbReference type="PROSITE" id="PS00678">
    <property type="entry name" value="WD_REPEATS_1"/>
    <property type="match status" value="1"/>
</dbReference>
<dbReference type="Proteomes" id="UP000789405">
    <property type="component" value="Unassembled WGS sequence"/>
</dbReference>
<keyword evidence="8 14" id="KW-0648">Protein biosynthesis</keyword>
<dbReference type="SMART" id="SM00739">
    <property type="entry name" value="KOW"/>
    <property type="match status" value="4"/>
</dbReference>
<dbReference type="CDD" id="cd06086">
    <property type="entry name" value="KOW_Spt5_6"/>
    <property type="match status" value="1"/>
</dbReference>
<evidence type="ECO:0000256" key="8">
    <source>
        <dbReference type="ARBA" id="ARBA00022917"/>
    </source>
</evidence>
<dbReference type="InterPro" id="IPR005100">
    <property type="entry name" value="NGN-domain"/>
</dbReference>
<dbReference type="InterPro" id="IPR015943">
    <property type="entry name" value="WD40/YVTN_repeat-like_dom_sf"/>
</dbReference>
<reference evidence="19" key="1">
    <citation type="submission" date="2021-06" db="EMBL/GenBank/DDBJ databases">
        <authorList>
            <person name="Kallberg Y."/>
            <person name="Tangrot J."/>
            <person name="Rosling A."/>
        </authorList>
    </citation>
    <scope>NUCLEOTIDE SEQUENCE</scope>
    <source>
        <strain evidence="19">MA453B</strain>
    </source>
</reference>
<dbReference type="InterPro" id="IPR005825">
    <property type="entry name" value="Ribosomal_uL24_CS"/>
</dbReference>
<keyword evidence="4" id="KW-0678">Repressor</keyword>
<feature type="repeat" description="WD" evidence="15">
    <location>
        <begin position="951"/>
        <end position="992"/>
    </location>
</feature>
<feature type="domain" description="KOW" evidence="17">
    <location>
        <begin position="320"/>
        <end position="347"/>
    </location>
</feature>
<dbReference type="Gene3D" id="2.130.10.10">
    <property type="entry name" value="YVTN repeat-like/Quinoprotein amine dehydrogenase"/>
    <property type="match status" value="1"/>
</dbReference>
<evidence type="ECO:0000259" key="17">
    <source>
        <dbReference type="SMART" id="SM00739"/>
    </source>
</evidence>
<dbReference type="InterPro" id="IPR057936">
    <property type="entry name" value="KOWx_Spt5"/>
</dbReference>
<comment type="function">
    <text evidence="12">The SPT4-SPT5 complex mediates both activation and inhibition of transcription elongation, and plays a role in pre-mRNA processing. This complex seems to be important for the stability of the RNA polymerase II elongation machinery on the chromatin template but not for the inherent ability of this machinery to translocate down the gene.</text>
</comment>
<evidence type="ECO:0000256" key="13">
    <source>
        <dbReference type="ARBA" id="ARBA00038394"/>
    </source>
</evidence>
<feature type="compositionally biased region" description="Low complexity" evidence="16">
    <location>
        <begin position="583"/>
        <end position="594"/>
    </location>
</feature>
<dbReference type="InterPro" id="IPR005824">
    <property type="entry name" value="KOW"/>
</dbReference>
<dbReference type="InterPro" id="IPR041976">
    <property type="entry name" value="KOW_Spt5_3"/>
</dbReference>
<keyword evidence="6 15" id="KW-0853">WD repeat</keyword>
<dbReference type="CDD" id="cd06084">
    <property type="entry name" value="KOW_Spt5_4"/>
    <property type="match status" value="1"/>
</dbReference>
<accession>A0A9N9A7H6</accession>
<evidence type="ECO:0000256" key="15">
    <source>
        <dbReference type="PROSITE-ProRule" id="PRU00221"/>
    </source>
</evidence>
<feature type="region of interest" description="Disordered" evidence="16">
    <location>
        <begin position="1"/>
        <end position="27"/>
    </location>
</feature>
<feature type="compositionally biased region" description="Polar residues" evidence="16">
    <location>
        <begin position="595"/>
        <end position="630"/>
    </location>
</feature>
<dbReference type="HAMAP" id="MF_03008">
    <property type="entry name" value="eIF3i"/>
    <property type="match status" value="1"/>
</dbReference>
<evidence type="ECO:0000256" key="14">
    <source>
        <dbReference type="HAMAP-Rule" id="MF_03008"/>
    </source>
</evidence>
<dbReference type="Pfam" id="PF24805">
    <property type="entry name" value="EIF3I"/>
    <property type="match status" value="1"/>
</dbReference>
<comment type="caution">
    <text evidence="19">The sequence shown here is derived from an EMBL/GenBank/DDBJ whole genome shotgun (WGS) entry which is preliminary data.</text>
</comment>
<dbReference type="InterPro" id="IPR036322">
    <property type="entry name" value="WD40_repeat_dom_sf"/>
</dbReference>
<comment type="subunit">
    <text evidence="14">Component of the eukaryotic translation initiation factor 3 (eIF-3) complex.</text>
</comment>
<dbReference type="InterPro" id="IPR024945">
    <property type="entry name" value="Spt5_C_dom"/>
</dbReference>
<organism evidence="19 20">
    <name type="scientific">Dentiscutata erythropus</name>
    <dbReference type="NCBI Taxonomy" id="1348616"/>
    <lineage>
        <taxon>Eukaryota</taxon>
        <taxon>Fungi</taxon>
        <taxon>Fungi incertae sedis</taxon>
        <taxon>Mucoromycota</taxon>
        <taxon>Glomeromycotina</taxon>
        <taxon>Glomeromycetes</taxon>
        <taxon>Diversisporales</taxon>
        <taxon>Gigasporaceae</taxon>
        <taxon>Dentiscutata</taxon>
    </lineage>
</organism>
<keyword evidence="3 14" id="KW-0963">Cytoplasm</keyword>
<dbReference type="GO" id="GO:0003723">
    <property type="term" value="F:RNA binding"/>
    <property type="evidence" value="ECO:0007669"/>
    <property type="project" value="TreeGrafter"/>
</dbReference>
<dbReference type="Pfam" id="PF00467">
    <property type="entry name" value="KOW"/>
    <property type="match status" value="1"/>
</dbReference>
<feature type="domain" description="Spt5 C-terminal" evidence="18">
    <location>
        <begin position="603"/>
        <end position="752"/>
    </location>
</feature>
<dbReference type="OrthoDB" id="28901at2759"/>
<dbReference type="InterPro" id="IPR041978">
    <property type="entry name" value="KOW_Spt5_5"/>
</dbReference>
<dbReference type="GO" id="GO:0033290">
    <property type="term" value="C:eukaryotic 48S preinitiation complex"/>
    <property type="evidence" value="ECO:0007669"/>
    <property type="project" value="UniProtKB-UniRule"/>
</dbReference>
<feature type="repeat" description="WD" evidence="15">
    <location>
        <begin position="909"/>
        <end position="950"/>
    </location>
</feature>
<dbReference type="Pfam" id="PF23287">
    <property type="entry name" value="KOW7_SPT5"/>
    <property type="match status" value="1"/>
</dbReference>
<dbReference type="EMBL" id="CAJVPY010001408">
    <property type="protein sequence ID" value="CAG8520727.1"/>
    <property type="molecule type" value="Genomic_DNA"/>
</dbReference>
<keyword evidence="9" id="KW-0804">Transcription</keyword>
<dbReference type="SMART" id="SM00320">
    <property type="entry name" value="WD40"/>
    <property type="match status" value="6"/>
</dbReference>
<dbReference type="Pfam" id="PF23291">
    <property type="entry name" value="KOW4_SPT5"/>
    <property type="match status" value="1"/>
</dbReference>
<dbReference type="InterPro" id="IPR057934">
    <property type="entry name" value="KOW_Spt5_7"/>
</dbReference>
<proteinExistence type="inferred from homology"/>
<dbReference type="Pfam" id="PF23290">
    <property type="entry name" value="KOW5_SPT5"/>
    <property type="match status" value="1"/>
</dbReference>
<keyword evidence="5 14" id="KW-0396">Initiation factor</keyword>
<dbReference type="SMART" id="SM01104">
    <property type="entry name" value="CTD"/>
    <property type="match status" value="1"/>
</dbReference>
<sequence length="1231" mass="136062">MLSKEFIDNRDELEGMQRSSRESRRMAMELDRKALEEENLDAEELAQQMNARYGRRRGHHIQSDSSIPVQYIPDPGKEKDVVIQFMKQFKESEYSQHPLEILSVTCRDALKGYVYIEAWKLAHVQKAMVNINNLFLSQIKLVPLGERTHVLTIKRKDIKLKEGSWAKVKKGKYAVVYEEGSTEVKIKCVPRIDEKDAKTMSVNPAKRKKSISTSTVKVYDRGYVGKDIKITNLNIDISPTMDEITQFLSAADTDDNNRSESSLGLPTKVRFSPGDEVEVIMGTERGIYGIVDIVDKDRVTFTRHKSTQQVTFLADSLAKRFNIGDHVQVLNGSHQGEAGMVVNIDKSKSTITLLSDTSMSEIKVFSKDLKKISESTNGRPSGAEFELHDLVQLISNTVGVIVNVDVNSYRVVELKDGVGVLSTYKQEEIIGKEDPRPSTTSLGKNQVVLKVGDTVQDSRNENREGKILYIYRKYAFVLSRGGFGEDGGIFVVECNTLTNNNSRTAGIALDKLNPEGPYKGFIGIVKETTVLMARVELHTNCQIVNVEKTKLHTIDSNGNSRPVVSAPDVSSGRNSREYSPAPSNYSGSSWQSSSARTPSSWNGSRTPTWHNAMTPNTNTTEGSRTPSSFAEGSRTPAVHFSEGSRTPAWDLDSKTPAYNGLDGSRTPAWDIGSKTPAYAIDSGTRTPTWDNGFPATPAAETPSFTAPTPAAETPGFTAQTPAADTPAAFSAPTPANTGSLMVPSTPGPGPTTPASFLPQTPFVPASTIPTGGDFRQIKHDAVSSSKEWLTTDIQVRIVPDSRTSSSHASGQYDNRVGVIIRLESPTTCIVELDDTKEHCFVEQRYLKPVLPQKKERIKMIGGEHKGQLGMLVGVDGADGVVKVKGGKDFKIVNMTMMAKYMGEERPILLQGHTRSLTQIKYNLEGDLLFSVSKDHVVNVWYSHNGERLGTYNGHVGAIWTVDSNSTSTLLLTGSADNTAKLWEVQTGKCLHTWEFKTAVKRVAFSEDDNMALAVTEQRMGYPGSVVILSIKNDLEAEQSDEPINIIYPKGSKAMSAVWGYLNKYIISGHEDGSISQYDWKTGDQIKSIHPHTAEITDLQMSEDRTYFITSSKDKSAQIFESNTLNHLKKYMTDAPLNSAAVTPFQDFVIVGGGQDAMHVTTTTMRQGKFECRFYHKILEEEVGRVKGHFGPINTIAVHPDGKSFSSGGEDGYVRVHHFDEDYFKFKYPELH</sequence>
<dbReference type="InterPro" id="IPR039385">
    <property type="entry name" value="NGN_Euk"/>
</dbReference>
<dbReference type="SUPFAM" id="SSF50978">
    <property type="entry name" value="WD40 repeat-like"/>
    <property type="match status" value="1"/>
</dbReference>
<comment type="function">
    <text evidence="14">Component of the eukaryotic translation initiation factor 3 (eIF-3) complex, which is involved in protein synthesis of a specialized repertoire of mRNAs and, together with other initiation factors, stimulates binding of mRNA and methionyl-tRNAi to the 40S ribosome. The eIF-3 complex specifically targets and initiates translation of a subset of mRNAs involved in cell proliferation.</text>
</comment>
<evidence type="ECO:0000256" key="10">
    <source>
        <dbReference type="ARBA" id="ARBA00023159"/>
    </source>
</evidence>
<keyword evidence="7" id="KW-0677">Repeat</keyword>
<dbReference type="GO" id="GO:0005634">
    <property type="term" value="C:nucleus"/>
    <property type="evidence" value="ECO:0007669"/>
    <property type="project" value="UniProtKB-SubCell"/>
</dbReference>
<evidence type="ECO:0000256" key="7">
    <source>
        <dbReference type="ARBA" id="ARBA00022737"/>
    </source>
</evidence>
<dbReference type="PANTHER" id="PTHR19877:SF1">
    <property type="entry name" value="EUKARYOTIC TRANSLATION INITIATION FACTOR 3 SUBUNIT I"/>
    <property type="match status" value="1"/>
</dbReference>
<dbReference type="InterPro" id="IPR036735">
    <property type="entry name" value="NGN_dom_sf"/>
</dbReference>
<evidence type="ECO:0000313" key="19">
    <source>
        <dbReference type="EMBL" id="CAG8520727.1"/>
    </source>
</evidence>
<feature type="repeat" description="WD" evidence="15">
    <location>
        <begin position="1088"/>
        <end position="1129"/>
    </location>
</feature>
<evidence type="ECO:0000256" key="1">
    <source>
        <dbReference type="ARBA" id="ARBA00004123"/>
    </source>
</evidence>
<dbReference type="Gene3D" id="2.30.30.30">
    <property type="match status" value="3"/>
</dbReference>
<protein>
    <recommendedName>
        <fullName evidence="14">Eukaryotic translation initiation factor 3 subunit I</fullName>
        <shortName evidence="14">eIF3i</shortName>
    </recommendedName>
    <alternativeName>
        <fullName evidence="14">Eukaryotic translation initiation factor 3 39 kDa subunit homolog</fullName>
        <shortName evidence="14">eIF-3 39 kDa subunit homolog</shortName>
    </alternativeName>
</protein>
<dbReference type="PROSITE" id="PS50294">
    <property type="entry name" value="WD_REPEATS_REGION"/>
    <property type="match status" value="2"/>
</dbReference>
<dbReference type="InterPro" id="IPR008991">
    <property type="entry name" value="Translation_prot_SH3-like_sf"/>
</dbReference>
<evidence type="ECO:0000259" key="18">
    <source>
        <dbReference type="SMART" id="SM01104"/>
    </source>
</evidence>
<dbReference type="GO" id="GO:0003743">
    <property type="term" value="F:translation initiation factor activity"/>
    <property type="evidence" value="ECO:0007669"/>
    <property type="project" value="UniProtKB-UniRule"/>
</dbReference>
<dbReference type="InterPro" id="IPR001680">
    <property type="entry name" value="WD40_rpt"/>
</dbReference>